<proteinExistence type="predicted"/>
<dbReference type="Gene3D" id="3.40.50.1110">
    <property type="entry name" value="SGNH hydrolase"/>
    <property type="match status" value="1"/>
</dbReference>
<sequence length="230" mass="23842">MHKFLKKIAATLVVFTVSGAMTAAEPVRLAAFGDSLVQGYGLPQDQGFVPQLEAWLEAQGGDVDILNAGVSGDTTAGGAARIDWTLAEAPDGVIVLLGGNDVLRGLPPAAARRHLTQIVDAAQAAGAQVMLIGMEAPLNFGPEYKAEFDQIYPALVASHGVLLHPYAFEGIVKAAGQDPAAFGTYLQPDGIHPNALGVAANIDALGPVVLDLLDRIAARDAGQNETREDG</sequence>
<keyword evidence="4" id="KW-1185">Reference proteome</keyword>
<dbReference type="PANTHER" id="PTHR30383:SF24">
    <property type="entry name" value="THIOESTERASE 1_PROTEASE 1_LYSOPHOSPHOLIPASE L1"/>
    <property type="match status" value="1"/>
</dbReference>
<dbReference type="InterPro" id="IPR013830">
    <property type="entry name" value="SGNH_hydro"/>
</dbReference>
<dbReference type="RefSeq" id="WP_207498771.1">
    <property type="nucleotide sequence ID" value="NZ_LPUY01000138.1"/>
</dbReference>
<dbReference type="SUPFAM" id="SSF52266">
    <property type="entry name" value="SGNH hydrolase"/>
    <property type="match status" value="1"/>
</dbReference>
<name>A0A132BSA4_9RHOB</name>
<dbReference type="EMBL" id="LPUY01000138">
    <property type="protein sequence ID" value="KUP90630.1"/>
    <property type="molecule type" value="Genomic_DNA"/>
</dbReference>
<feature type="domain" description="SGNH hydrolase-type esterase" evidence="2">
    <location>
        <begin position="31"/>
        <end position="199"/>
    </location>
</feature>
<gene>
    <name evidence="3" type="primary">tesA</name>
    <name evidence="3" type="ORF">TRIHO_44960</name>
</gene>
<dbReference type="EC" id="3.1.1.1" evidence="3"/>
<dbReference type="PATRIC" id="fig|1768241.3.peg.4694"/>
<dbReference type="InterPro" id="IPR036514">
    <property type="entry name" value="SGNH_hydro_sf"/>
</dbReference>
<feature type="signal peptide" evidence="1">
    <location>
        <begin position="1"/>
        <end position="23"/>
    </location>
</feature>
<dbReference type="AlphaFoldDB" id="A0A132BSA4"/>
<dbReference type="PANTHER" id="PTHR30383">
    <property type="entry name" value="THIOESTERASE 1/PROTEASE 1/LYSOPHOSPHOLIPASE L1"/>
    <property type="match status" value="1"/>
</dbReference>
<evidence type="ECO:0000259" key="2">
    <source>
        <dbReference type="Pfam" id="PF13472"/>
    </source>
</evidence>
<protein>
    <submittedName>
        <fullName evidence="3">Esterase TesA</fullName>
        <ecNumber evidence="3">3.1.1.1</ecNumber>
    </submittedName>
</protein>
<dbReference type="Proteomes" id="UP000068382">
    <property type="component" value="Unassembled WGS sequence"/>
</dbReference>
<evidence type="ECO:0000313" key="4">
    <source>
        <dbReference type="Proteomes" id="UP000068382"/>
    </source>
</evidence>
<evidence type="ECO:0000256" key="1">
    <source>
        <dbReference type="SAM" id="SignalP"/>
    </source>
</evidence>
<evidence type="ECO:0000313" key="3">
    <source>
        <dbReference type="EMBL" id="KUP90630.1"/>
    </source>
</evidence>
<dbReference type="GO" id="GO:0004622">
    <property type="term" value="F:phosphatidylcholine lysophospholipase activity"/>
    <property type="evidence" value="ECO:0007669"/>
    <property type="project" value="TreeGrafter"/>
</dbReference>
<dbReference type="Pfam" id="PF13472">
    <property type="entry name" value="Lipase_GDSL_2"/>
    <property type="match status" value="1"/>
</dbReference>
<reference evidence="3 4" key="1">
    <citation type="submission" date="2015-12" db="EMBL/GenBank/DDBJ databases">
        <title>Genome sequence of the marine Rhodobacteraceae strain O3.65, Candidatus Tritonibacter horizontis.</title>
        <authorList>
            <person name="Poehlein A."/>
            <person name="Giebel H.A."/>
            <person name="Voget S."/>
            <person name="Brinkhoff T."/>
        </authorList>
    </citation>
    <scope>NUCLEOTIDE SEQUENCE [LARGE SCALE GENOMIC DNA]</scope>
    <source>
        <strain evidence="3 4">O3.65</strain>
    </source>
</reference>
<dbReference type="GO" id="GO:0106435">
    <property type="term" value="F:carboxylesterase activity"/>
    <property type="evidence" value="ECO:0007669"/>
    <property type="project" value="UniProtKB-EC"/>
</dbReference>
<dbReference type="CDD" id="cd01822">
    <property type="entry name" value="Lysophospholipase_L1_like"/>
    <property type="match status" value="1"/>
</dbReference>
<feature type="chain" id="PRO_5007288522" evidence="1">
    <location>
        <begin position="24"/>
        <end position="230"/>
    </location>
</feature>
<dbReference type="InterPro" id="IPR051532">
    <property type="entry name" value="Ester_Hydrolysis_Enzymes"/>
</dbReference>
<keyword evidence="3" id="KW-0378">Hydrolase</keyword>
<comment type="caution">
    <text evidence="3">The sequence shown here is derived from an EMBL/GenBank/DDBJ whole genome shotgun (WGS) entry which is preliminary data.</text>
</comment>
<keyword evidence="1" id="KW-0732">Signal</keyword>
<accession>A0A132BSA4</accession>
<organism evidence="3 4">
    <name type="scientific">Tritonibacter horizontis</name>
    <dbReference type="NCBI Taxonomy" id="1768241"/>
    <lineage>
        <taxon>Bacteria</taxon>
        <taxon>Pseudomonadati</taxon>
        <taxon>Pseudomonadota</taxon>
        <taxon>Alphaproteobacteria</taxon>
        <taxon>Rhodobacterales</taxon>
        <taxon>Paracoccaceae</taxon>
        <taxon>Tritonibacter</taxon>
    </lineage>
</organism>